<dbReference type="GO" id="GO:0016747">
    <property type="term" value="F:acyltransferase activity, transferring groups other than amino-acyl groups"/>
    <property type="evidence" value="ECO:0007669"/>
    <property type="project" value="InterPro"/>
</dbReference>
<dbReference type="eggNOG" id="COG0454">
    <property type="taxonomic scope" value="Bacteria"/>
</dbReference>
<keyword evidence="3" id="KW-1185">Reference proteome</keyword>
<dbReference type="SUPFAM" id="SSF55729">
    <property type="entry name" value="Acyl-CoA N-acyltransferases (Nat)"/>
    <property type="match status" value="1"/>
</dbReference>
<gene>
    <name evidence="2" type="ordered locus">HNE_2306</name>
</gene>
<dbReference type="KEGG" id="hne:HNE_2306"/>
<dbReference type="PROSITE" id="PS51186">
    <property type="entry name" value="GNAT"/>
    <property type="match status" value="1"/>
</dbReference>
<dbReference type="HOGENOM" id="CLU_120432_0_0_5"/>
<dbReference type="Proteomes" id="UP000001959">
    <property type="component" value="Chromosome"/>
</dbReference>
<reference evidence="2 3" key="1">
    <citation type="journal article" date="2006" name="J. Bacteriol.">
        <title>Comparative genomic evidence for a close relationship between the dimorphic prosthecate bacteria Hyphomonas neptunium and Caulobacter crescentus.</title>
        <authorList>
            <person name="Badger J.H."/>
            <person name="Hoover T.R."/>
            <person name="Brun Y.V."/>
            <person name="Weiner R.M."/>
            <person name="Laub M.T."/>
            <person name="Alexandre G."/>
            <person name="Mrazek J."/>
            <person name="Ren Q."/>
            <person name="Paulsen I.T."/>
            <person name="Nelson K.E."/>
            <person name="Khouri H.M."/>
            <person name="Radune D."/>
            <person name="Sosa J."/>
            <person name="Dodson R.J."/>
            <person name="Sullivan S.A."/>
            <person name="Rosovitz M.J."/>
            <person name="Madupu R."/>
            <person name="Brinkac L.M."/>
            <person name="Durkin A.S."/>
            <person name="Daugherty S.C."/>
            <person name="Kothari S.P."/>
            <person name="Giglio M.G."/>
            <person name="Zhou L."/>
            <person name="Haft D.H."/>
            <person name="Selengut J.D."/>
            <person name="Davidsen T.M."/>
            <person name="Yang Q."/>
            <person name="Zafar N."/>
            <person name="Ward N.L."/>
        </authorList>
    </citation>
    <scope>NUCLEOTIDE SEQUENCE [LARGE SCALE GENOMIC DNA]</scope>
    <source>
        <strain evidence="2 3">ATCC 15444</strain>
    </source>
</reference>
<keyword evidence="2" id="KW-0808">Transferase</keyword>
<evidence type="ECO:0000313" key="2">
    <source>
        <dbReference type="EMBL" id="ABI75562.1"/>
    </source>
</evidence>
<dbReference type="STRING" id="228405.HNE_2306"/>
<dbReference type="Pfam" id="PF00583">
    <property type="entry name" value="Acetyltransf_1"/>
    <property type="match status" value="1"/>
</dbReference>
<protein>
    <submittedName>
        <fullName evidence="2">Acetyltransferase, GNAT family</fullName>
    </submittedName>
</protein>
<dbReference type="Gene3D" id="3.40.630.30">
    <property type="match status" value="1"/>
</dbReference>
<dbReference type="InterPro" id="IPR000182">
    <property type="entry name" value="GNAT_dom"/>
</dbReference>
<proteinExistence type="predicted"/>
<accession>Q0BZU2</accession>
<sequence length="199" mass="22203">MDTSGLMIVRPLTGEDLESALPALARLRIEVFAAFPYLYSGTEEYEQTYLRSFANARDAFIVAAEDNSEIVGCATGSAIDDQHGEFAAPLSEAGFDLASTFYFGESVLKPGYRGRGLGHTFFDAREAHARERGYARTCFCAVDRPADHPDRPAGYSPLDSFWKKRGYRKLPGLTTHFAWPTEPGGPNLTHPMNYWMREF</sequence>
<dbReference type="CDD" id="cd04301">
    <property type="entry name" value="NAT_SF"/>
    <property type="match status" value="1"/>
</dbReference>
<dbReference type="InterPro" id="IPR016181">
    <property type="entry name" value="Acyl_CoA_acyltransferase"/>
</dbReference>
<evidence type="ECO:0000313" key="3">
    <source>
        <dbReference type="Proteomes" id="UP000001959"/>
    </source>
</evidence>
<organism evidence="2 3">
    <name type="scientific">Hyphomonas neptunium (strain ATCC 15444)</name>
    <dbReference type="NCBI Taxonomy" id="228405"/>
    <lineage>
        <taxon>Bacteria</taxon>
        <taxon>Pseudomonadati</taxon>
        <taxon>Pseudomonadota</taxon>
        <taxon>Alphaproteobacteria</taxon>
        <taxon>Hyphomonadales</taxon>
        <taxon>Hyphomonadaceae</taxon>
        <taxon>Hyphomonas</taxon>
    </lineage>
</organism>
<dbReference type="EMBL" id="CP000158">
    <property type="protein sequence ID" value="ABI75562.1"/>
    <property type="molecule type" value="Genomic_DNA"/>
</dbReference>
<dbReference type="AlphaFoldDB" id="Q0BZU2"/>
<name>Q0BZU2_HYPNA</name>
<evidence type="ECO:0000259" key="1">
    <source>
        <dbReference type="PROSITE" id="PS51186"/>
    </source>
</evidence>
<feature type="domain" description="N-acetyltransferase" evidence="1">
    <location>
        <begin position="7"/>
        <end position="199"/>
    </location>
</feature>